<dbReference type="STRING" id="1859473.BG261_02360"/>
<keyword evidence="2" id="KW-0805">Transcription regulation</keyword>
<keyword evidence="3" id="KW-0238">DNA-binding</keyword>
<dbReference type="EMBL" id="MKIR01000012">
    <property type="protein sequence ID" value="OFI49440.1"/>
    <property type="molecule type" value="Genomic_DNA"/>
</dbReference>
<dbReference type="Gene3D" id="2.40.50.1020">
    <property type="entry name" value="LytTr DNA-binding domain"/>
    <property type="match status" value="1"/>
</dbReference>
<dbReference type="GO" id="GO:0000156">
    <property type="term" value="F:phosphorelay response regulator activity"/>
    <property type="evidence" value="ECO:0007669"/>
    <property type="project" value="InterPro"/>
</dbReference>
<evidence type="ECO:0000313" key="7">
    <source>
        <dbReference type="Proteomes" id="UP000178622"/>
    </source>
</evidence>
<dbReference type="Proteomes" id="UP000178622">
    <property type="component" value="Unassembled WGS sequence"/>
</dbReference>
<evidence type="ECO:0000313" key="6">
    <source>
        <dbReference type="EMBL" id="OFI49440.1"/>
    </source>
</evidence>
<evidence type="ECO:0000256" key="4">
    <source>
        <dbReference type="ARBA" id="ARBA00023163"/>
    </source>
</evidence>
<organism evidence="6 7">
    <name type="scientific">Floricoccus tropicus</name>
    <dbReference type="NCBI Taxonomy" id="1859473"/>
    <lineage>
        <taxon>Bacteria</taxon>
        <taxon>Bacillati</taxon>
        <taxon>Bacillota</taxon>
        <taxon>Bacilli</taxon>
        <taxon>Lactobacillales</taxon>
        <taxon>Streptococcaceae</taxon>
        <taxon>Floricoccus</taxon>
    </lineage>
</organism>
<dbReference type="InterPro" id="IPR046947">
    <property type="entry name" value="LytR-like"/>
</dbReference>
<dbReference type="Pfam" id="PF04397">
    <property type="entry name" value="LytTR"/>
    <property type="match status" value="1"/>
</dbReference>
<dbReference type="SMART" id="SM00850">
    <property type="entry name" value="LytTR"/>
    <property type="match status" value="1"/>
</dbReference>
<feature type="domain" description="HTH LytTR-type" evidence="5">
    <location>
        <begin position="42"/>
        <end position="146"/>
    </location>
</feature>
<dbReference type="PANTHER" id="PTHR37299">
    <property type="entry name" value="TRANSCRIPTIONAL REGULATOR-RELATED"/>
    <property type="match status" value="1"/>
</dbReference>
<protein>
    <recommendedName>
        <fullName evidence="5">HTH LytTR-type domain-containing protein</fullName>
    </recommendedName>
</protein>
<comment type="caution">
    <text evidence="6">The sequence shown here is derived from an EMBL/GenBank/DDBJ whole genome shotgun (WGS) entry which is preliminary data.</text>
</comment>
<evidence type="ECO:0000256" key="2">
    <source>
        <dbReference type="ARBA" id="ARBA00023015"/>
    </source>
</evidence>
<proteinExistence type="predicted"/>
<dbReference type="OrthoDB" id="9808614at2"/>
<dbReference type="AlphaFoldDB" id="A0A1E8GMH9"/>
<keyword evidence="4" id="KW-0804">Transcription</keyword>
<dbReference type="PROSITE" id="PS50930">
    <property type="entry name" value="HTH_LYTTR"/>
    <property type="match status" value="1"/>
</dbReference>
<gene>
    <name evidence="6" type="ORF">BG261_02360</name>
</gene>
<dbReference type="InterPro" id="IPR007492">
    <property type="entry name" value="LytTR_DNA-bd_dom"/>
</dbReference>
<keyword evidence="1" id="KW-0963">Cytoplasm</keyword>
<evidence type="ECO:0000256" key="3">
    <source>
        <dbReference type="ARBA" id="ARBA00023125"/>
    </source>
</evidence>
<sequence>MKVNLYIDENEKDSRIDIYSDAMNEEIEEILKLQNLITNKNIVAYSDDKIFIFEPEEIIRIYSESRKVLVETLDSKIYKLKIPLYEVEEVFQEEFIRISKSELVNFFQLQQLEQAFNGQIKLTLKNGQTAYVSRRFVKELKRRLGI</sequence>
<name>A0A1E8GMH9_9LACT</name>
<dbReference type="RefSeq" id="WP_070791960.1">
    <property type="nucleotide sequence ID" value="NZ_MKIR01000012.1"/>
</dbReference>
<keyword evidence="7" id="KW-1185">Reference proteome</keyword>
<dbReference type="PANTHER" id="PTHR37299:SF2">
    <property type="entry name" value="HTH LYTTR-TYPE DOMAIN-CONTAINING PROTEIN"/>
    <property type="match status" value="1"/>
</dbReference>
<reference evidence="7" key="1">
    <citation type="submission" date="2016-09" db="EMBL/GenBank/DDBJ databases">
        <title>Draft genome sequence of a novel species of the family Streptococcaceae isolated from flowers.</title>
        <authorList>
            <person name="Chuah L.-O."/>
            <person name="Yap K.-P."/>
            <person name="Thong K.L."/>
            <person name="Liong M.T."/>
            <person name="Ahmad R."/>
            <person name="Rusul G."/>
        </authorList>
    </citation>
    <scope>NUCLEOTIDE SEQUENCE [LARGE SCALE GENOMIC DNA]</scope>
    <source>
        <strain evidence="7">DF1</strain>
    </source>
</reference>
<evidence type="ECO:0000259" key="5">
    <source>
        <dbReference type="PROSITE" id="PS50930"/>
    </source>
</evidence>
<dbReference type="GO" id="GO:0003677">
    <property type="term" value="F:DNA binding"/>
    <property type="evidence" value="ECO:0007669"/>
    <property type="project" value="UniProtKB-KW"/>
</dbReference>
<evidence type="ECO:0000256" key="1">
    <source>
        <dbReference type="ARBA" id="ARBA00022490"/>
    </source>
</evidence>
<accession>A0A1E8GMH9</accession>